<gene>
    <name evidence="2" type="ORF">CSX02_11435</name>
</gene>
<dbReference type="AlphaFoldDB" id="A0A2G3E0G2"/>
<evidence type="ECO:0000313" key="3">
    <source>
        <dbReference type="Proteomes" id="UP000224563"/>
    </source>
</evidence>
<name>A0A2G3E0G2_9FIRM</name>
<proteinExistence type="predicted"/>
<comment type="caution">
    <text evidence="2">The sequence shown here is derived from an EMBL/GenBank/DDBJ whole genome shotgun (WGS) entry which is preliminary data.</text>
</comment>
<dbReference type="Pfam" id="PF00515">
    <property type="entry name" value="TPR_1"/>
    <property type="match status" value="1"/>
</dbReference>
<evidence type="ECO:0000313" key="2">
    <source>
        <dbReference type="EMBL" id="PHU36777.1"/>
    </source>
</evidence>
<evidence type="ECO:0000256" key="1">
    <source>
        <dbReference type="PROSITE-ProRule" id="PRU00339"/>
    </source>
</evidence>
<dbReference type="PROSITE" id="PS50293">
    <property type="entry name" value="TPR_REGION"/>
    <property type="match status" value="1"/>
</dbReference>
<dbReference type="PANTHER" id="PTHR12558">
    <property type="entry name" value="CELL DIVISION CYCLE 16,23,27"/>
    <property type="match status" value="1"/>
</dbReference>
<dbReference type="SMART" id="SM00028">
    <property type="entry name" value="TPR"/>
    <property type="match status" value="4"/>
</dbReference>
<dbReference type="SUPFAM" id="SSF48452">
    <property type="entry name" value="TPR-like"/>
    <property type="match status" value="2"/>
</dbReference>
<reference evidence="2 3" key="1">
    <citation type="submission" date="2017-10" db="EMBL/GenBank/DDBJ databases">
        <title>Resolving the taxonomy of Roseburia spp., Eubacterium rectale and Agathobacter spp. through phylogenomic analysis.</title>
        <authorList>
            <person name="Sheridan P.O."/>
            <person name="Walker A.W."/>
            <person name="Duncan S.H."/>
            <person name="Scott K.P."/>
            <person name="Toole P.W.O."/>
            <person name="Luis P."/>
            <person name="Flint H.J."/>
        </authorList>
    </citation>
    <scope>NUCLEOTIDE SEQUENCE [LARGE SCALE GENOMIC DNA]</scope>
    <source>
        <strain evidence="2 3">JK623</strain>
    </source>
</reference>
<dbReference type="Gene3D" id="1.25.40.10">
    <property type="entry name" value="Tetratricopeptide repeat domain"/>
    <property type="match status" value="3"/>
</dbReference>
<dbReference type="PANTHER" id="PTHR12558:SF13">
    <property type="entry name" value="CELL DIVISION CYCLE PROTEIN 27 HOMOLOG"/>
    <property type="match status" value="1"/>
</dbReference>
<dbReference type="Proteomes" id="UP000224563">
    <property type="component" value="Unassembled WGS sequence"/>
</dbReference>
<accession>A0A2G3E0G2</accession>
<keyword evidence="1" id="KW-0802">TPR repeat</keyword>
<dbReference type="Pfam" id="PF13174">
    <property type="entry name" value="TPR_6"/>
    <property type="match status" value="1"/>
</dbReference>
<dbReference type="InterPro" id="IPR011990">
    <property type="entry name" value="TPR-like_helical_dom_sf"/>
</dbReference>
<keyword evidence="3" id="KW-1185">Reference proteome</keyword>
<dbReference type="EMBL" id="PDYG01000123">
    <property type="protein sequence ID" value="PHU36777.1"/>
    <property type="molecule type" value="Genomic_DNA"/>
</dbReference>
<dbReference type="InterPro" id="IPR019734">
    <property type="entry name" value="TPR_rpt"/>
</dbReference>
<feature type="repeat" description="TPR" evidence="1">
    <location>
        <begin position="134"/>
        <end position="167"/>
    </location>
</feature>
<dbReference type="Pfam" id="PF13424">
    <property type="entry name" value="TPR_12"/>
    <property type="match status" value="1"/>
</dbReference>
<dbReference type="Pfam" id="PF13432">
    <property type="entry name" value="TPR_16"/>
    <property type="match status" value="1"/>
</dbReference>
<organism evidence="2 3">
    <name type="scientific">Agathobacter ruminis</name>
    <dbReference type="NCBI Taxonomy" id="1712665"/>
    <lineage>
        <taxon>Bacteria</taxon>
        <taxon>Bacillati</taxon>
        <taxon>Bacillota</taxon>
        <taxon>Clostridia</taxon>
        <taxon>Lachnospirales</taxon>
        <taxon>Lachnospiraceae</taxon>
        <taxon>Agathobacter</taxon>
    </lineage>
</organism>
<feature type="repeat" description="TPR" evidence="1">
    <location>
        <begin position="63"/>
        <end position="96"/>
    </location>
</feature>
<dbReference type="PROSITE" id="PS50005">
    <property type="entry name" value="TPR"/>
    <property type="match status" value="3"/>
</dbReference>
<sequence>MSNNARRVFAWKKKEIMNQKMIRITQNKIKNNKIMKHIRRGLLISAVSLLLVSCGKAAEDNDEEAYRSYGITCMSQGNYEEAVKAFQKALSAAHSVGDMELDINLYLAESYYRLNDIDSALETYDALISYNDYAPAYFQRGNLLMEQGRTDEALSDYNQAIQKDKKNYELYIGIYETLKNKGQDERARDYLQKGYEQSGEKGRDHFYKGRIAYYLEEYENAVSLLKQAIEQDYVEANFYLAMIEKALGENEAAETYLNAYLSSDKVDAQALVHAGEETFANKDYEWSIRFFEGAKDQKDLLDRQNLLKNLTVAYEKMGDYQKAKEILEEYVNEFPKDDEAAAELQFLKTREGLQTEDTE</sequence>
<protein>
    <submittedName>
        <fullName evidence="2">Uncharacterized protein</fullName>
    </submittedName>
</protein>
<feature type="repeat" description="TPR" evidence="1">
    <location>
        <begin position="304"/>
        <end position="337"/>
    </location>
</feature>
<reference evidence="2 3" key="2">
    <citation type="submission" date="2017-10" db="EMBL/GenBank/DDBJ databases">
        <authorList>
            <person name="Banno H."/>
            <person name="Chua N.-H."/>
        </authorList>
    </citation>
    <scope>NUCLEOTIDE SEQUENCE [LARGE SCALE GENOMIC DNA]</scope>
    <source>
        <strain evidence="2 3">JK623</strain>
    </source>
</reference>